<evidence type="ECO:0000313" key="1">
    <source>
        <dbReference type="EMBL" id="KAK2116007.1"/>
    </source>
</evidence>
<protein>
    <submittedName>
        <fullName evidence="1">Uncharacterized protein</fullName>
    </submittedName>
</protein>
<comment type="caution">
    <text evidence="1">The sequence shown here is derived from an EMBL/GenBank/DDBJ whole genome shotgun (WGS) entry which is preliminary data.</text>
</comment>
<keyword evidence="2" id="KW-1185">Reference proteome</keyword>
<accession>A0ABQ9W2Y8</accession>
<feature type="non-terminal residue" evidence="1">
    <location>
        <position position="51"/>
    </location>
</feature>
<organism evidence="1 2">
    <name type="scientific">Saguinus oedipus</name>
    <name type="common">Cotton-top tamarin</name>
    <name type="synonym">Oedipomidas oedipus</name>
    <dbReference type="NCBI Taxonomy" id="9490"/>
    <lineage>
        <taxon>Eukaryota</taxon>
        <taxon>Metazoa</taxon>
        <taxon>Chordata</taxon>
        <taxon>Craniata</taxon>
        <taxon>Vertebrata</taxon>
        <taxon>Euteleostomi</taxon>
        <taxon>Mammalia</taxon>
        <taxon>Eutheria</taxon>
        <taxon>Euarchontoglires</taxon>
        <taxon>Primates</taxon>
        <taxon>Haplorrhini</taxon>
        <taxon>Platyrrhini</taxon>
        <taxon>Cebidae</taxon>
        <taxon>Callitrichinae</taxon>
        <taxon>Saguinus</taxon>
    </lineage>
</organism>
<dbReference type="EMBL" id="JASSZA010000003">
    <property type="protein sequence ID" value="KAK2116007.1"/>
    <property type="molecule type" value="Genomic_DNA"/>
</dbReference>
<proteinExistence type="predicted"/>
<dbReference type="PANTHER" id="PTHR15904:SF18">
    <property type="entry name" value="PROTEIN FAM13A"/>
    <property type="match status" value="1"/>
</dbReference>
<gene>
    <name evidence="1" type="ORF">P7K49_006633</name>
</gene>
<dbReference type="InterPro" id="IPR039102">
    <property type="entry name" value="FAM13"/>
</dbReference>
<feature type="non-terminal residue" evidence="1">
    <location>
        <position position="1"/>
    </location>
</feature>
<name>A0ABQ9W2Y8_SAGOE</name>
<evidence type="ECO:0000313" key="2">
    <source>
        <dbReference type="Proteomes" id="UP001266305"/>
    </source>
</evidence>
<dbReference type="Proteomes" id="UP001266305">
    <property type="component" value="Unassembled WGS sequence"/>
</dbReference>
<reference evidence="1 2" key="1">
    <citation type="submission" date="2023-05" db="EMBL/GenBank/DDBJ databases">
        <title>B98-5 Cell Line De Novo Hybrid Assembly: An Optical Mapping Approach.</title>
        <authorList>
            <person name="Kananen K."/>
            <person name="Auerbach J.A."/>
            <person name="Kautto E."/>
            <person name="Blachly J.S."/>
        </authorList>
    </citation>
    <scope>NUCLEOTIDE SEQUENCE [LARGE SCALE GENOMIC DNA]</scope>
    <source>
        <strain evidence="1">B95-8</strain>
        <tissue evidence="1">Cell line</tissue>
    </source>
</reference>
<dbReference type="PANTHER" id="PTHR15904">
    <property type="entry name" value="FAM13"/>
    <property type="match status" value="1"/>
</dbReference>
<sequence>DMTKDQIANEKVALQKALLYYESIHGRPVCDVVDFLIGVNYLALEVDFLCS</sequence>